<evidence type="ECO:0000256" key="1">
    <source>
        <dbReference type="SAM" id="MobiDB-lite"/>
    </source>
</evidence>
<comment type="caution">
    <text evidence="2">The sequence shown here is derived from an EMBL/GenBank/DDBJ whole genome shotgun (WGS) entry which is preliminary data.</text>
</comment>
<evidence type="ECO:0000313" key="2">
    <source>
        <dbReference type="EMBL" id="GIG07501.1"/>
    </source>
</evidence>
<gene>
    <name evidence="2" type="ORF">Cco03nite_42010</name>
</gene>
<protein>
    <recommendedName>
        <fullName evidence="4">Bacteriocin biosynthesis cyclodehydratase domain-containing protein</fullName>
    </recommendedName>
</protein>
<dbReference type="AlphaFoldDB" id="A0A8J3P7V6"/>
<dbReference type="Proteomes" id="UP000630887">
    <property type="component" value="Unassembled WGS sequence"/>
</dbReference>
<sequence length="391" mass="40330">MENLLITGDGLWITTAVPQRALAPSTAVSPSPMSRPALLPGLRPMWRDRHTVQLGTDPEHAVVLELPHRSAARLLDLLDGSRTERALLAEMARLGMRSADVHDVLAALTERGLVLPAHALMPAALPAEHRARLADEAAALALRRAESAGTPARVLQRRGRARVIVAGSGPTARLIATALLDAGVGKVGTVASPGAAATLHDPAEAAAGDDPARQAVTGDGLAGQAATGDAAGQADPRGGSARGGRAHAATLRATDATFRVQVGYAVSTRGTRRRVPHLALTVRDGVAVVGPLVPASGGPCLHCLDLHRTDRDPSWPRLAAQLAQAPGGADPCSAATRLTAAGFAAAEVLAHLDGGAPSTVGTTVEINGGLPWRRRSWSPHPACDCTRRRRG</sequence>
<dbReference type="Gene3D" id="3.40.50.720">
    <property type="entry name" value="NAD(P)-binding Rossmann-like Domain"/>
    <property type="match status" value="1"/>
</dbReference>
<evidence type="ECO:0008006" key="4">
    <source>
        <dbReference type="Google" id="ProtNLM"/>
    </source>
</evidence>
<accession>A0A8J3P7V6</accession>
<name>A0A8J3P7V6_9ACTN</name>
<feature type="region of interest" description="Disordered" evidence="1">
    <location>
        <begin position="205"/>
        <end position="247"/>
    </location>
</feature>
<keyword evidence="3" id="KW-1185">Reference proteome</keyword>
<feature type="compositionally biased region" description="Low complexity" evidence="1">
    <location>
        <begin position="205"/>
        <end position="239"/>
    </location>
</feature>
<dbReference type="EMBL" id="BONI01000035">
    <property type="protein sequence ID" value="GIG07501.1"/>
    <property type="molecule type" value="Genomic_DNA"/>
</dbReference>
<evidence type="ECO:0000313" key="3">
    <source>
        <dbReference type="Proteomes" id="UP000630887"/>
    </source>
</evidence>
<organism evidence="2 3">
    <name type="scientific">Catellatospora coxensis</name>
    <dbReference type="NCBI Taxonomy" id="310354"/>
    <lineage>
        <taxon>Bacteria</taxon>
        <taxon>Bacillati</taxon>
        <taxon>Actinomycetota</taxon>
        <taxon>Actinomycetes</taxon>
        <taxon>Micromonosporales</taxon>
        <taxon>Micromonosporaceae</taxon>
        <taxon>Catellatospora</taxon>
    </lineage>
</organism>
<reference evidence="2 3" key="1">
    <citation type="submission" date="2021-01" db="EMBL/GenBank/DDBJ databases">
        <title>Whole genome shotgun sequence of Catellatospora coxensis NBRC 107359.</title>
        <authorList>
            <person name="Komaki H."/>
            <person name="Tamura T."/>
        </authorList>
    </citation>
    <scope>NUCLEOTIDE SEQUENCE [LARGE SCALE GENOMIC DNA]</scope>
    <source>
        <strain evidence="2 3">NBRC 107359</strain>
    </source>
</reference>
<proteinExistence type="predicted"/>